<dbReference type="EMBL" id="JANPWB010000009">
    <property type="protein sequence ID" value="KAJ1157879.1"/>
    <property type="molecule type" value="Genomic_DNA"/>
</dbReference>
<dbReference type="AlphaFoldDB" id="A0AAV7S314"/>
<name>A0AAV7S314_PLEWA</name>
<proteinExistence type="predicted"/>
<feature type="region of interest" description="Disordered" evidence="1">
    <location>
        <begin position="28"/>
        <end position="75"/>
    </location>
</feature>
<sequence>MGDAWHAEEEQQSRACSICLEDKELSLHMDASDTAEPQCESSEMCAEEPPEPEREEIRNPLERNEGEGQYVQNLK</sequence>
<gene>
    <name evidence="2" type="ORF">NDU88_010576</name>
</gene>
<evidence type="ECO:0000313" key="3">
    <source>
        <dbReference type="Proteomes" id="UP001066276"/>
    </source>
</evidence>
<comment type="caution">
    <text evidence="2">The sequence shown here is derived from an EMBL/GenBank/DDBJ whole genome shotgun (WGS) entry which is preliminary data.</text>
</comment>
<organism evidence="2 3">
    <name type="scientific">Pleurodeles waltl</name>
    <name type="common">Iberian ribbed newt</name>
    <dbReference type="NCBI Taxonomy" id="8319"/>
    <lineage>
        <taxon>Eukaryota</taxon>
        <taxon>Metazoa</taxon>
        <taxon>Chordata</taxon>
        <taxon>Craniata</taxon>
        <taxon>Vertebrata</taxon>
        <taxon>Euteleostomi</taxon>
        <taxon>Amphibia</taxon>
        <taxon>Batrachia</taxon>
        <taxon>Caudata</taxon>
        <taxon>Salamandroidea</taxon>
        <taxon>Salamandridae</taxon>
        <taxon>Pleurodelinae</taxon>
        <taxon>Pleurodeles</taxon>
    </lineage>
</organism>
<feature type="compositionally biased region" description="Basic and acidic residues" evidence="1">
    <location>
        <begin position="51"/>
        <end position="66"/>
    </location>
</feature>
<reference evidence="2" key="1">
    <citation type="journal article" date="2022" name="bioRxiv">
        <title>Sequencing and chromosome-scale assembly of the giantPleurodeles waltlgenome.</title>
        <authorList>
            <person name="Brown T."/>
            <person name="Elewa A."/>
            <person name="Iarovenko S."/>
            <person name="Subramanian E."/>
            <person name="Araus A.J."/>
            <person name="Petzold A."/>
            <person name="Susuki M."/>
            <person name="Suzuki K.-i.T."/>
            <person name="Hayashi T."/>
            <person name="Toyoda A."/>
            <person name="Oliveira C."/>
            <person name="Osipova E."/>
            <person name="Leigh N.D."/>
            <person name="Simon A."/>
            <person name="Yun M.H."/>
        </authorList>
    </citation>
    <scope>NUCLEOTIDE SEQUENCE</scope>
    <source>
        <strain evidence="2">20211129_DDA</strain>
        <tissue evidence="2">Liver</tissue>
    </source>
</reference>
<keyword evidence="3" id="KW-1185">Reference proteome</keyword>
<protein>
    <submittedName>
        <fullName evidence="2">Uncharacterized protein</fullName>
    </submittedName>
</protein>
<dbReference type="Proteomes" id="UP001066276">
    <property type="component" value="Chromosome 5"/>
</dbReference>
<evidence type="ECO:0000313" key="2">
    <source>
        <dbReference type="EMBL" id="KAJ1157879.1"/>
    </source>
</evidence>
<accession>A0AAV7S314</accession>
<evidence type="ECO:0000256" key="1">
    <source>
        <dbReference type="SAM" id="MobiDB-lite"/>
    </source>
</evidence>